<gene>
    <name evidence="3" type="ORF">G6M90_00g078500</name>
</gene>
<organism evidence="3 4">
    <name type="scientific">Metarhizium brunneum</name>
    <dbReference type="NCBI Taxonomy" id="500148"/>
    <lineage>
        <taxon>Eukaryota</taxon>
        <taxon>Fungi</taxon>
        <taxon>Dikarya</taxon>
        <taxon>Ascomycota</taxon>
        <taxon>Pezizomycotina</taxon>
        <taxon>Sordariomycetes</taxon>
        <taxon>Hypocreomycetidae</taxon>
        <taxon>Hypocreales</taxon>
        <taxon>Clavicipitaceae</taxon>
        <taxon>Metarhizium</taxon>
    </lineage>
</organism>
<evidence type="ECO:0000256" key="2">
    <source>
        <dbReference type="SAM" id="Phobius"/>
    </source>
</evidence>
<dbReference type="AlphaFoldDB" id="A0A7D5YSV7"/>
<name>A0A7D5YSV7_9HYPO</name>
<feature type="region of interest" description="Disordered" evidence="1">
    <location>
        <begin position="72"/>
        <end position="92"/>
    </location>
</feature>
<sequence>MIVTRRVASAALKPGIPWRACPQRRTFADISGANKPARPAEIQNNTTLWMTGLAGAGLAACYFIFLAKPEAVGSEVTGNPEKARDPKMAREK</sequence>
<keyword evidence="2" id="KW-0812">Transmembrane</keyword>
<evidence type="ECO:0000313" key="3">
    <source>
        <dbReference type="EMBL" id="QLI70480.1"/>
    </source>
</evidence>
<proteinExistence type="predicted"/>
<keyword evidence="2" id="KW-0472">Membrane</keyword>
<dbReference type="KEGG" id="mbrn:26241291"/>
<protein>
    <submittedName>
        <fullName evidence="3">Uncharacterized protein</fullName>
    </submittedName>
</protein>
<keyword evidence="4" id="KW-1185">Reference proteome</keyword>
<dbReference type="GeneID" id="26241291"/>
<dbReference type="OrthoDB" id="10284803at2759"/>
<keyword evidence="2" id="KW-1133">Transmembrane helix</keyword>
<dbReference type="RefSeq" id="XP_014545258.1">
    <property type="nucleotide sequence ID" value="XM_014689772.1"/>
</dbReference>
<evidence type="ECO:0000313" key="4">
    <source>
        <dbReference type="Proteomes" id="UP000510686"/>
    </source>
</evidence>
<feature type="compositionally biased region" description="Basic and acidic residues" evidence="1">
    <location>
        <begin position="81"/>
        <end position="92"/>
    </location>
</feature>
<accession>A0A7D5YSV7</accession>
<feature type="transmembrane region" description="Helical" evidence="2">
    <location>
        <begin position="48"/>
        <end position="67"/>
    </location>
</feature>
<reference evidence="3 4" key="1">
    <citation type="submission" date="2020-07" db="EMBL/GenBank/DDBJ databases">
        <title>Telomere length de novo assembly of all 7 chromosomes of the fungus, Metarhizium brunneum, using a novel assembly pipeline.</title>
        <authorList>
            <person name="Saud z."/>
            <person name="Kortsinoglou A."/>
            <person name="Kouvelis V.N."/>
            <person name="Butt T.M."/>
        </authorList>
    </citation>
    <scope>NUCLEOTIDE SEQUENCE [LARGE SCALE GENOMIC DNA]</scope>
    <source>
        <strain evidence="3 4">4556</strain>
    </source>
</reference>
<dbReference type="EMBL" id="CP058935">
    <property type="protein sequence ID" value="QLI70480.1"/>
    <property type="molecule type" value="Genomic_DNA"/>
</dbReference>
<dbReference type="Proteomes" id="UP000510686">
    <property type="component" value="Chromosome 4"/>
</dbReference>
<evidence type="ECO:0000256" key="1">
    <source>
        <dbReference type="SAM" id="MobiDB-lite"/>
    </source>
</evidence>